<sequence>MQKLSALLISGVIISTIACQPKSKVADEKNNNESADTQEVVLSPAEIQGKEMLEKCLQAHGGLESWNAFEGLDYTLINNGNPVYQLTHLKDRRAYIKSEDYEVGFDGKVAWATPDMSKLPGKSAAFYYNLDFYFIGIPFVLKDPGVSVTYEGKSTIDSLEYESIKVTFGSGVGLTPKDVYYLYIDPESNLLKILVYSISYFDKSETQTLGSAKVYSDYKPTQGLLMPGKMENFVWEDGKLGASKNHLRVFEKIRFLKEIPDEKKFAAPEGAVMEEI</sequence>
<gene>
    <name evidence="1" type="ORF">QQ020_06785</name>
</gene>
<evidence type="ECO:0000313" key="2">
    <source>
        <dbReference type="Proteomes" id="UP001172083"/>
    </source>
</evidence>
<reference evidence="1" key="1">
    <citation type="submission" date="2023-06" db="EMBL/GenBank/DDBJ databases">
        <title>Genomic of Agaribacillus aureum.</title>
        <authorList>
            <person name="Wang G."/>
        </authorList>
    </citation>
    <scope>NUCLEOTIDE SEQUENCE</scope>
    <source>
        <strain evidence="1">BMA12</strain>
    </source>
</reference>
<name>A0ABT8L1W9_9BACT</name>
<dbReference type="RefSeq" id="WP_346757076.1">
    <property type="nucleotide sequence ID" value="NZ_JAUJEB010000001.1"/>
</dbReference>
<evidence type="ECO:0000313" key="1">
    <source>
        <dbReference type="EMBL" id="MDN5211747.1"/>
    </source>
</evidence>
<comment type="caution">
    <text evidence="1">The sequence shown here is derived from an EMBL/GenBank/DDBJ whole genome shotgun (WGS) entry which is preliminary data.</text>
</comment>
<dbReference type="PROSITE" id="PS51257">
    <property type="entry name" value="PROKAR_LIPOPROTEIN"/>
    <property type="match status" value="1"/>
</dbReference>
<dbReference type="EMBL" id="JAUJEB010000001">
    <property type="protein sequence ID" value="MDN5211747.1"/>
    <property type="molecule type" value="Genomic_DNA"/>
</dbReference>
<keyword evidence="2" id="KW-1185">Reference proteome</keyword>
<dbReference type="InterPro" id="IPR045444">
    <property type="entry name" value="DUF6503"/>
</dbReference>
<proteinExistence type="predicted"/>
<dbReference type="Pfam" id="PF20113">
    <property type="entry name" value="DUF6503"/>
    <property type="match status" value="1"/>
</dbReference>
<dbReference type="Proteomes" id="UP001172083">
    <property type="component" value="Unassembled WGS sequence"/>
</dbReference>
<organism evidence="1 2">
    <name type="scientific">Agaribacillus aureus</name>
    <dbReference type="NCBI Taxonomy" id="3051825"/>
    <lineage>
        <taxon>Bacteria</taxon>
        <taxon>Pseudomonadati</taxon>
        <taxon>Bacteroidota</taxon>
        <taxon>Cytophagia</taxon>
        <taxon>Cytophagales</taxon>
        <taxon>Splendidivirgaceae</taxon>
        <taxon>Agaribacillus</taxon>
    </lineage>
</organism>
<accession>A0ABT8L1W9</accession>
<protein>
    <submittedName>
        <fullName evidence="1">DUF6503 family protein</fullName>
    </submittedName>
</protein>